<name>A0AAV6XF66_9LAMI</name>
<feature type="domain" description="PB1" evidence="9">
    <location>
        <begin position="130"/>
        <end position="214"/>
    </location>
</feature>
<protein>
    <recommendedName>
        <fullName evidence="8">Auxin-responsive protein</fullName>
    </recommendedName>
</protein>
<organism evidence="10 11">
    <name type="scientific">Buddleja alternifolia</name>
    <dbReference type="NCBI Taxonomy" id="168488"/>
    <lineage>
        <taxon>Eukaryota</taxon>
        <taxon>Viridiplantae</taxon>
        <taxon>Streptophyta</taxon>
        <taxon>Embryophyta</taxon>
        <taxon>Tracheophyta</taxon>
        <taxon>Spermatophyta</taxon>
        <taxon>Magnoliopsida</taxon>
        <taxon>eudicotyledons</taxon>
        <taxon>Gunneridae</taxon>
        <taxon>Pentapetalae</taxon>
        <taxon>asterids</taxon>
        <taxon>lamiids</taxon>
        <taxon>Lamiales</taxon>
        <taxon>Scrophulariaceae</taxon>
        <taxon>Buddlejeae</taxon>
        <taxon>Buddleja</taxon>
    </lineage>
</organism>
<evidence type="ECO:0000256" key="1">
    <source>
        <dbReference type="ARBA" id="ARBA00004123"/>
    </source>
</evidence>
<evidence type="ECO:0000313" key="11">
    <source>
        <dbReference type="Proteomes" id="UP000826271"/>
    </source>
</evidence>
<dbReference type="PANTHER" id="PTHR31734:SF38">
    <property type="entry name" value="AUXIN-RESPONSIVE PROTEIN IAA29"/>
    <property type="match status" value="1"/>
</dbReference>
<keyword evidence="5 8" id="KW-0804">Transcription</keyword>
<evidence type="ECO:0000256" key="4">
    <source>
        <dbReference type="ARBA" id="ARBA00023015"/>
    </source>
</evidence>
<evidence type="ECO:0000256" key="3">
    <source>
        <dbReference type="ARBA" id="ARBA00022491"/>
    </source>
</evidence>
<dbReference type="InterPro" id="IPR033389">
    <property type="entry name" value="AUX/IAA_dom"/>
</dbReference>
<keyword evidence="3 8" id="KW-0678">Repressor</keyword>
<reference evidence="10" key="1">
    <citation type="submission" date="2019-10" db="EMBL/GenBank/DDBJ databases">
        <authorList>
            <person name="Zhang R."/>
            <person name="Pan Y."/>
            <person name="Wang J."/>
            <person name="Ma R."/>
            <person name="Yu S."/>
        </authorList>
    </citation>
    <scope>NUCLEOTIDE SEQUENCE</scope>
    <source>
        <strain evidence="10">LA-IB0</strain>
        <tissue evidence="10">Leaf</tissue>
    </source>
</reference>
<keyword evidence="6 8" id="KW-0539">Nucleus</keyword>
<dbReference type="SUPFAM" id="SSF54277">
    <property type="entry name" value="CAD &amp; PB1 domains"/>
    <property type="match status" value="1"/>
</dbReference>
<dbReference type="PANTHER" id="PTHR31734">
    <property type="entry name" value="AUXIN-RESPONSIVE PROTEIN IAA17"/>
    <property type="match status" value="1"/>
</dbReference>
<evidence type="ECO:0000256" key="7">
    <source>
        <dbReference type="ARBA" id="ARBA00023294"/>
    </source>
</evidence>
<keyword evidence="7 8" id="KW-0927">Auxin signaling pathway</keyword>
<dbReference type="Gene3D" id="3.10.20.90">
    <property type="entry name" value="Phosphatidylinositol 3-kinase Catalytic Subunit, Chain A, domain 1"/>
    <property type="match status" value="1"/>
</dbReference>
<evidence type="ECO:0000256" key="5">
    <source>
        <dbReference type="ARBA" id="ARBA00023163"/>
    </source>
</evidence>
<dbReference type="GO" id="GO:0005634">
    <property type="term" value="C:nucleus"/>
    <property type="evidence" value="ECO:0007669"/>
    <property type="project" value="UniProtKB-SubCell"/>
</dbReference>
<sequence length="214" mass="24802">MELELGLALPNHSPMAMKGLDLNCSYSNNGMEIEKNKGYQKPADCFLDEVESKDLSLLLWSGQPNKEEDGPPEKWRKFHLNDENINDVEDEEIVGWPPLNSFRKKLLHRHHGGWMANHRAAGRVPAVRNSMYVKVKMEGVGIGRKIDLRIYNSYQALIDTLITMFDKYIRSERRDGDYTILYQDKEGDWMLAGDVPWETFAESVQRMEILRNDN</sequence>
<comment type="caution">
    <text evidence="10">The sequence shown here is derived from an EMBL/GenBank/DDBJ whole genome shotgun (WGS) entry which is preliminary data.</text>
</comment>
<dbReference type="AlphaFoldDB" id="A0AAV6XF66"/>
<comment type="subunit">
    <text evidence="8">Homodimers and heterodimers.</text>
</comment>
<comment type="similarity">
    <text evidence="2 8">Belongs to the Aux/IAA family.</text>
</comment>
<evidence type="ECO:0000256" key="8">
    <source>
        <dbReference type="RuleBase" id="RU004549"/>
    </source>
</evidence>
<dbReference type="GO" id="GO:0006355">
    <property type="term" value="P:regulation of DNA-templated transcription"/>
    <property type="evidence" value="ECO:0007669"/>
    <property type="project" value="InterPro"/>
</dbReference>
<evidence type="ECO:0000313" key="10">
    <source>
        <dbReference type="EMBL" id="KAG8381746.1"/>
    </source>
</evidence>
<dbReference type="Pfam" id="PF02309">
    <property type="entry name" value="AUX_IAA"/>
    <property type="match status" value="2"/>
</dbReference>
<proteinExistence type="inferred from homology"/>
<keyword evidence="4 8" id="KW-0805">Transcription regulation</keyword>
<evidence type="ECO:0000259" key="9">
    <source>
        <dbReference type="PROSITE" id="PS51745"/>
    </source>
</evidence>
<keyword evidence="11" id="KW-1185">Reference proteome</keyword>
<comment type="subcellular location">
    <subcellularLocation>
        <location evidence="1 8">Nucleus</location>
    </subcellularLocation>
</comment>
<evidence type="ECO:0000256" key="6">
    <source>
        <dbReference type="ARBA" id="ARBA00023242"/>
    </source>
</evidence>
<comment type="function">
    <text evidence="8">Aux/IAA proteins are short-lived transcriptional factors that function as repressors of early auxin response genes at low auxin concentrations.</text>
</comment>
<accession>A0AAV6XF66</accession>
<evidence type="ECO:0000256" key="2">
    <source>
        <dbReference type="ARBA" id="ARBA00006728"/>
    </source>
</evidence>
<dbReference type="EMBL" id="WHWC01000005">
    <property type="protein sequence ID" value="KAG8381746.1"/>
    <property type="molecule type" value="Genomic_DNA"/>
</dbReference>
<dbReference type="GO" id="GO:0009734">
    <property type="term" value="P:auxin-activated signaling pathway"/>
    <property type="evidence" value="ECO:0007669"/>
    <property type="project" value="UniProtKB-UniRule"/>
</dbReference>
<dbReference type="InterPro" id="IPR053793">
    <property type="entry name" value="PB1-like"/>
</dbReference>
<dbReference type="Proteomes" id="UP000826271">
    <property type="component" value="Unassembled WGS sequence"/>
</dbReference>
<dbReference type="PROSITE" id="PS51745">
    <property type="entry name" value="PB1"/>
    <property type="match status" value="1"/>
</dbReference>
<dbReference type="InterPro" id="IPR003311">
    <property type="entry name" value="AUX_IAA"/>
</dbReference>
<gene>
    <name evidence="10" type="ORF">BUALT_Bualt05G0004600</name>
</gene>